<reference evidence="1 2" key="1">
    <citation type="submission" date="2021-06" db="EMBL/GenBank/DDBJ databases">
        <title>Whole genome sequences of Flavobacterium sp. KK2020170 and assembly.</title>
        <authorList>
            <person name="Kitahara K."/>
            <person name="Miyoshi S."/>
            <person name="Uesaka K."/>
        </authorList>
    </citation>
    <scope>NUCLEOTIDE SEQUENCE [LARGE SCALE GENOMIC DNA]</scope>
    <source>
        <strain evidence="1 2">KK2020170</strain>
    </source>
</reference>
<evidence type="ECO:0000313" key="1">
    <source>
        <dbReference type="EMBL" id="BCY28928.1"/>
    </source>
</evidence>
<dbReference type="SUPFAM" id="SSF55144">
    <property type="entry name" value="LigT-like"/>
    <property type="match status" value="1"/>
</dbReference>
<sequence length="186" mass="21758">MKTYSIVIHPSEEVIEEVKQMKELLAKKIGWYNSKNSLAHITVNEFERDEKELEKIKVKLTEITKYFHPQEVTFESFNTFPNGAFFLAPNAESKQYLKQIMTSVNQKFPYPTKIKSNEPHISIGRRIQPEKIEIAKKLFGENPNITFNCNTIALRVFNNKRKQFDIIETFPFLGEKPQELIQGSLF</sequence>
<gene>
    <name evidence="1" type="ORF">KK2020170_17960</name>
</gene>
<dbReference type="Proteomes" id="UP000825258">
    <property type="component" value="Chromosome"/>
</dbReference>
<dbReference type="InterPro" id="IPR050580">
    <property type="entry name" value="2H_phosphoesterase_YjcG-like"/>
</dbReference>
<protein>
    <recommendedName>
        <fullName evidence="3">2'-5' RNA ligase</fullName>
    </recommendedName>
</protein>
<dbReference type="Pfam" id="PF13563">
    <property type="entry name" value="2_5_RNA_ligase2"/>
    <property type="match status" value="1"/>
</dbReference>
<dbReference type="PANTHER" id="PTHR40037:SF1">
    <property type="entry name" value="PHOSPHOESTERASE SAOUHSC_00951-RELATED"/>
    <property type="match status" value="1"/>
</dbReference>
<evidence type="ECO:0000313" key="2">
    <source>
        <dbReference type="Proteomes" id="UP000825258"/>
    </source>
</evidence>
<evidence type="ECO:0008006" key="3">
    <source>
        <dbReference type="Google" id="ProtNLM"/>
    </source>
</evidence>
<proteinExistence type="predicted"/>
<organism evidence="1 2">
    <name type="scientific">Flavobacterium okayamense</name>
    <dbReference type="NCBI Taxonomy" id="2830782"/>
    <lineage>
        <taxon>Bacteria</taxon>
        <taxon>Pseudomonadati</taxon>
        <taxon>Bacteroidota</taxon>
        <taxon>Flavobacteriia</taxon>
        <taxon>Flavobacteriales</taxon>
        <taxon>Flavobacteriaceae</taxon>
        <taxon>Flavobacterium</taxon>
    </lineage>
</organism>
<dbReference type="InterPro" id="IPR009097">
    <property type="entry name" value="Cyclic_Pdiesterase"/>
</dbReference>
<accession>A0ABM7S614</accession>
<dbReference type="PANTHER" id="PTHR40037">
    <property type="entry name" value="PHOSPHOESTERASE YJCG-RELATED"/>
    <property type="match status" value="1"/>
</dbReference>
<dbReference type="Gene3D" id="3.90.1140.10">
    <property type="entry name" value="Cyclic phosphodiesterase"/>
    <property type="match status" value="1"/>
</dbReference>
<dbReference type="EMBL" id="AP024749">
    <property type="protein sequence ID" value="BCY28928.1"/>
    <property type="molecule type" value="Genomic_DNA"/>
</dbReference>
<keyword evidence="2" id="KW-1185">Reference proteome</keyword>
<name>A0ABM7S614_9FLAO</name>
<dbReference type="RefSeq" id="WP_221258033.1">
    <property type="nucleotide sequence ID" value="NZ_AP024749.1"/>
</dbReference>